<dbReference type="Proteomes" id="UP001180754">
    <property type="component" value="Unassembled WGS sequence"/>
</dbReference>
<feature type="non-terminal residue" evidence="2">
    <location>
        <position position="1"/>
    </location>
</feature>
<evidence type="ECO:0000256" key="1">
    <source>
        <dbReference type="SAM" id="MobiDB-lite"/>
    </source>
</evidence>
<dbReference type="RefSeq" id="WP_311731600.1">
    <property type="nucleotide sequence ID" value="NZ_JAVRFD010001039.1"/>
</dbReference>
<gene>
    <name evidence="2" type="ORF">RND15_53420</name>
</gene>
<organism evidence="2 3">
    <name type="scientific">Streptomyces lonegramiae</name>
    <dbReference type="NCBI Taxonomy" id="3075524"/>
    <lineage>
        <taxon>Bacteria</taxon>
        <taxon>Bacillati</taxon>
        <taxon>Actinomycetota</taxon>
        <taxon>Actinomycetes</taxon>
        <taxon>Kitasatosporales</taxon>
        <taxon>Streptomycetaceae</taxon>
        <taxon>Streptomyces</taxon>
    </lineage>
</organism>
<feature type="region of interest" description="Disordered" evidence="1">
    <location>
        <begin position="46"/>
        <end position="76"/>
    </location>
</feature>
<sequence>LLTVLTTGMAPRSFYELDRDGGRQRAHYSGLPVDFTAAAITALSAERTGAATTGTSPTTRSTPTTTASPGTRSWTG</sequence>
<dbReference type="EMBL" id="JAVRFD010001039">
    <property type="protein sequence ID" value="MDT0551386.1"/>
    <property type="molecule type" value="Genomic_DNA"/>
</dbReference>
<protein>
    <submittedName>
        <fullName evidence="2">Uncharacterized protein</fullName>
    </submittedName>
</protein>
<keyword evidence="3" id="KW-1185">Reference proteome</keyword>
<name>A0ABU2XZU2_9ACTN</name>
<dbReference type="Gene3D" id="3.40.50.720">
    <property type="entry name" value="NAD(P)-binding Rossmann-like Domain"/>
    <property type="match status" value="1"/>
</dbReference>
<reference evidence="2" key="1">
    <citation type="submission" date="2024-05" db="EMBL/GenBank/DDBJ databases">
        <title>30 novel species of actinomycetes from the DSMZ collection.</title>
        <authorList>
            <person name="Nouioui I."/>
        </authorList>
    </citation>
    <scope>NUCLEOTIDE SEQUENCE</scope>
    <source>
        <strain evidence="2">DSM 41529</strain>
    </source>
</reference>
<evidence type="ECO:0000313" key="3">
    <source>
        <dbReference type="Proteomes" id="UP001180754"/>
    </source>
</evidence>
<evidence type="ECO:0000313" key="2">
    <source>
        <dbReference type="EMBL" id="MDT0551386.1"/>
    </source>
</evidence>
<comment type="caution">
    <text evidence="2">The sequence shown here is derived from an EMBL/GenBank/DDBJ whole genome shotgun (WGS) entry which is preliminary data.</text>
</comment>
<proteinExistence type="predicted"/>
<feature type="compositionally biased region" description="Low complexity" evidence="1">
    <location>
        <begin position="47"/>
        <end position="76"/>
    </location>
</feature>
<accession>A0ABU2XZU2</accession>